<organism evidence="13 14">
    <name type="scientific">Microthlaspi erraticum</name>
    <dbReference type="NCBI Taxonomy" id="1685480"/>
    <lineage>
        <taxon>Eukaryota</taxon>
        <taxon>Viridiplantae</taxon>
        <taxon>Streptophyta</taxon>
        <taxon>Embryophyta</taxon>
        <taxon>Tracheophyta</taxon>
        <taxon>Spermatophyta</taxon>
        <taxon>Magnoliopsida</taxon>
        <taxon>eudicotyledons</taxon>
        <taxon>Gunneridae</taxon>
        <taxon>Pentapetalae</taxon>
        <taxon>rosids</taxon>
        <taxon>malvids</taxon>
        <taxon>Brassicales</taxon>
        <taxon>Brassicaceae</taxon>
        <taxon>Coluteocarpeae</taxon>
        <taxon>Microthlaspi</taxon>
    </lineage>
</organism>
<dbReference type="PANTHER" id="PTHR31618">
    <property type="entry name" value="MECHANOSENSITIVE ION CHANNEL PROTEIN 5"/>
    <property type="match status" value="1"/>
</dbReference>
<feature type="transmembrane region" description="Helical" evidence="11">
    <location>
        <begin position="658"/>
        <end position="681"/>
    </location>
</feature>
<feature type="compositionally biased region" description="Acidic residues" evidence="10">
    <location>
        <begin position="231"/>
        <end position="241"/>
    </location>
</feature>
<comment type="similarity">
    <text evidence="2 9">Belongs to the MscS (TC 1.A.23) family.</text>
</comment>
<keyword evidence="3" id="KW-0813">Transport</keyword>
<dbReference type="FunFam" id="2.30.30.60:FF:000003">
    <property type="entry name" value="Predicted mechanosensitive ion channel"/>
    <property type="match status" value="1"/>
</dbReference>
<dbReference type="Pfam" id="PF00924">
    <property type="entry name" value="MS_channel_2nd"/>
    <property type="match status" value="1"/>
</dbReference>
<feature type="compositionally biased region" description="Polar residues" evidence="10">
    <location>
        <begin position="170"/>
        <end position="180"/>
    </location>
</feature>
<feature type="region of interest" description="Disordered" evidence="10">
    <location>
        <begin position="54"/>
        <end position="88"/>
    </location>
</feature>
<dbReference type="GO" id="GO:0050982">
    <property type="term" value="P:detection of mechanical stimulus"/>
    <property type="evidence" value="ECO:0007669"/>
    <property type="project" value="UniProtKB-ARBA"/>
</dbReference>
<dbReference type="PANTHER" id="PTHR31618:SF1">
    <property type="entry name" value="EF-HAND DOMAIN-CONTAINING PROTEIN"/>
    <property type="match status" value="1"/>
</dbReference>
<comment type="subcellular location">
    <subcellularLocation>
        <location evidence="1">Membrane</location>
        <topology evidence="1">Multi-pass membrane protein</topology>
    </subcellularLocation>
</comment>
<evidence type="ECO:0000256" key="11">
    <source>
        <dbReference type="SAM" id="Phobius"/>
    </source>
</evidence>
<dbReference type="PIRSF" id="PIRSF017209">
    <property type="entry name" value="Memb_At2g17000_prd"/>
    <property type="match status" value="1"/>
</dbReference>
<feature type="region of interest" description="Disordered" evidence="10">
    <location>
        <begin position="116"/>
        <end position="241"/>
    </location>
</feature>
<dbReference type="GO" id="GO:0005886">
    <property type="term" value="C:plasma membrane"/>
    <property type="evidence" value="ECO:0007669"/>
    <property type="project" value="UniProtKB-UniRule"/>
</dbReference>
<evidence type="ECO:0000256" key="9">
    <source>
        <dbReference type="PIRNR" id="PIRNR017209"/>
    </source>
</evidence>
<evidence type="ECO:0000256" key="4">
    <source>
        <dbReference type="ARBA" id="ARBA00022692"/>
    </source>
</evidence>
<dbReference type="InterPro" id="IPR010920">
    <property type="entry name" value="LSM_dom_sf"/>
</dbReference>
<dbReference type="InterPro" id="IPR023408">
    <property type="entry name" value="MscS_beta-dom_sf"/>
</dbReference>
<evidence type="ECO:0000256" key="10">
    <source>
        <dbReference type="SAM" id="MobiDB-lite"/>
    </source>
</evidence>
<dbReference type="GO" id="GO:0008381">
    <property type="term" value="F:mechanosensitive monoatomic ion channel activity"/>
    <property type="evidence" value="ECO:0007669"/>
    <property type="project" value="TreeGrafter"/>
</dbReference>
<feature type="compositionally biased region" description="Basic and acidic residues" evidence="10">
    <location>
        <begin position="77"/>
        <end position="86"/>
    </location>
</feature>
<evidence type="ECO:0000256" key="8">
    <source>
        <dbReference type="ARBA" id="ARBA00023303"/>
    </source>
</evidence>
<feature type="transmembrane region" description="Helical" evidence="11">
    <location>
        <begin position="626"/>
        <end position="646"/>
    </location>
</feature>
<evidence type="ECO:0000313" key="13">
    <source>
        <dbReference type="EMBL" id="CAA7036971.1"/>
    </source>
</evidence>
<evidence type="ECO:0000256" key="3">
    <source>
        <dbReference type="ARBA" id="ARBA00022448"/>
    </source>
</evidence>
<keyword evidence="8" id="KW-0407">Ion channel</keyword>
<feature type="transmembrane region" description="Helical" evidence="11">
    <location>
        <begin position="252"/>
        <end position="276"/>
    </location>
</feature>
<comment type="caution">
    <text evidence="13">The sequence shown here is derived from an EMBL/GenBank/DDBJ whole genome shotgun (WGS) entry which is preliminary data.</text>
</comment>
<evidence type="ECO:0000259" key="12">
    <source>
        <dbReference type="Pfam" id="PF00924"/>
    </source>
</evidence>
<feature type="transmembrane region" description="Helical" evidence="11">
    <location>
        <begin position="337"/>
        <end position="355"/>
    </location>
</feature>
<feature type="region of interest" description="Disordered" evidence="10">
    <location>
        <begin position="1"/>
        <end position="32"/>
    </location>
</feature>
<keyword evidence="7 9" id="KW-0472">Membrane</keyword>
<evidence type="ECO:0000256" key="1">
    <source>
        <dbReference type="ARBA" id="ARBA00004141"/>
    </source>
</evidence>
<keyword evidence="14" id="KW-1185">Reference proteome</keyword>
<name>A0A6D2JB57_9BRAS</name>
<evidence type="ECO:0000313" key="14">
    <source>
        <dbReference type="Proteomes" id="UP000467841"/>
    </source>
</evidence>
<feature type="compositionally biased region" description="Low complexity" evidence="10">
    <location>
        <begin position="150"/>
        <end position="159"/>
    </location>
</feature>
<feature type="transmembrane region" description="Helical" evidence="11">
    <location>
        <begin position="296"/>
        <end position="317"/>
    </location>
</feature>
<keyword evidence="4 11" id="KW-0812">Transmembrane</keyword>
<dbReference type="Gene3D" id="2.30.30.60">
    <property type="match status" value="1"/>
</dbReference>
<accession>A0A6D2JB57</accession>
<evidence type="ECO:0000256" key="5">
    <source>
        <dbReference type="ARBA" id="ARBA00022989"/>
    </source>
</evidence>
<evidence type="ECO:0000256" key="2">
    <source>
        <dbReference type="ARBA" id="ARBA00008017"/>
    </source>
</evidence>
<gene>
    <name evidence="13" type="ORF">MERR_LOCUS24206</name>
</gene>
<dbReference type="InterPro" id="IPR016688">
    <property type="entry name" value="MscS-like_plants/fungi"/>
</dbReference>
<feature type="compositionally biased region" description="Basic and acidic residues" evidence="10">
    <location>
        <begin position="60"/>
        <end position="69"/>
    </location>
</feature>
<dbReference type="EMBL" id="CACVBM020001167">
    <property type="protein sequence ID" value="CAA7036971.1"/>
    <property type="molecule type" value="Genomic_DNA"/>
</dbReference>
<dbReference type="Proteomes" id="UP000467841">
    <property type="component" value="Unassembled WGS sequence"/>
</dbReference>
<dbReference type="InterPro" id="IPR006685">
    <property type="entry name" value="MscS_channel_2nd"/>
</dbReference>
<dbReference type="AlphaFoldDB" id="A0A6D2JB57"/>
<evidence type="ECO:0000256" key="6">
    <source>
        <dbReference type="ARBA" id="ARBA00023065"/>
    </source>
</evidence>
<dbReference type="GO" id="GO:0006820">
    <property type="term" value="P:monoatomic anion transport"/>
    <property type="evidence" value="ECO:0007669"/>
    <property type="project" value="TreeGrafter"/>
</dbReference>
<dbReference type="OrthoDB" id="544685at2759"/>
<feature type="compositionally biased region" description="Basic and acidic residues" evidence="10">
    <location>
        <begin position="1"/>
        <end position="17"/>
    </location>
</feature>
<evidence type="ECO:0000256" key="7">
    <source>
        <dbReference type="ARBA" id="ARBA00023136"/>
    </source>
</evidence>
<sequence length="867" mass="97507">MAVDSADRREVVVKIDDDNGTSGGNGVSGETMGKIWRDGSYDFWTDGQGVLHKGINDATDAERSAASEDERGDDEAFEFRRGEDPPTKLIGQFLHKQQASGEISLDMDLGMDELNSRGLTPVLESPASAKASSTGAANKPDAVGRRDSRSNSINNNNNNDDGEVVKCSGNAPNQRNSSNLIKMRTRSRLSDPPTPKPPLPPQATEMKSGRIPKSGQLKSGFFGKSPKNQAEEEEDDPFAEEDLPEEYRKDKLSLWIVFEWLSLISIIAALVCTLAIPSLRRKKLWELQLWKWETMVLVLICGRLVSSWIVKIVVFFVERNFLLRKRVLYFVYGVRKAVQNCLWLGLVLLAWHFLFDEKVAQAANTKALRVVTKIIVCLLIGFLLWLVKTLLVKVLASSFHMSTYFDRIQETLFTQYVIETLSGPPLIEIQKNEEEEERISVEVKKFGGGVEVPSGAQRTPTVVGKSQLFSGVLAGGGGGGDNKGITIDNLNKLNPKNVSAWKMKRLMYVIRHGSLTTLDEQLQDPSLDDDKGNQIRSEFEAKLAARKIFHNVAKPGSKFIYSKDILRFLPEDQALKTLSLFEGASETNRISKSCLKNWVVNAFRERRALALTLNDTKTAVNRLHKMVNIVVGIIIFVIWLIVLGITNTKFLVVMSSQVVVVAFIFGNMCKIVFESIIYLFVIHPFDVGDRCEIDGVQMVVEEMNILTTVFLRFDNQKVVYPNSLLWTKSIGNYYRSPDMGDGIEFSIHIATPAEKIILIKQRITSYIEGKKDHWYPAPMIVFKDMESLNSVRIAVWPTHRMNHQDMGEKWARRSQLVEEIAKICRELDIEYRLFPIDINVKNMPNPTALPVSDRLPPHWSAPPSGSN</sequence>
<feature type="compositionally biased region" description="Pro residues" evidence="10">
    <location>
        <begin position="192"/>
        <end position="201"/>
    </location>
</feature>
<reference evidence="13" key="1">
    <citation type="submission" date="2020-01" db="EMBL/GenBank/DDBJ databases">
        <authorList>
            <person name="Mishra B."/>
        </authorList>
    </citation>
    <scope>NUCLEOTIDE SEQUENCE [LARGE SCALE GENOMIC DNA]</scope>
</reference>
<proteinExistence type="inferred from homology"/>
<feature type="transmembrane region" description="Helical" evidence="11">
    <location>
        <begin position="367"/>
        <end position="387"/>
    </location>
</feature>
<keyword evidence="5 11" id="KW-1133">Transmembrane helix</keyword>
<feature type="domain" description="Mechanosensitive ion channel MscS" evidence="12">
    <location>
        <begin position="677"/>
        <end position="734"/>
    </location>
</feature>
<protein>
    <recommendedName>
        <fullName evidence="9">Mechanosensitive ion channel protein</fullName>
    </recommendedName>
</protein>
<keyword evidence="6" id="KW-0406">Ion transport</keyword>
<dbReference type="SUPFAM" id="SSF50182">
    <property type="entry name" value="Sm-like ribonucleoproteins"/>
    <property type="match status" value="1"/>
</dbReference>